<evidence type="ECO:0000313" key="3">
    <source>
        <dbReference type="Proteomes" id="UP001139648"/>
    </source>
</evidence>
<feature type="region of interest" description="Disordered" evidence="1">
    <location>
        <begin position="1"/>
        <end position="22"/>
    </location>
</feature>
<proteinExistence type="predicted"/>
<dbReference type="EMBL" id="JAMZEB010000001">
    <property type="protein sequence ID" value="MCP2353042.1"/>
    <property type="molecule type" value="Genomic_DNA"/>
</dbReference>
<feature type="compositionally biased region" description="Low complexity" evidence="1">
    <location>
        <begin position="402"/>
        <end position="426"/>
    </location>
</feature>
<keyword evidence="2" id="KW-0240">DNA-directed RNA polymerase</keyword>
<comment type="caution">
    <text evidence="2">The sequence shown here is derived from an EMBL/GenBank/DDBJ whole genome shotgun (WGS) entry which is preliminary data.</text>
</comment>
<evidence type="ECO:0000313" key="2">
    <source>
        <dbReference type="EMBL" id="MCP2353042.1"/>
    </source>
</evidence>
<keyword evidence="3" id="KW-1185">Reference proteome</keyword>
<feature type="region of interest" description="Disordered" evidence="1">
    <location>
        <begin position="270"/>
        <end position="290"/>
    </location>
</feature>
<organism evidence="2 3">
    <name type="scientific">Nonomuraea thailandensis</name>
    <dbReference type="NCBI Taxonomy" id="1188745"/>
    <lineage>
        <taxon>Bacteria</taxon>
        <taxon>Bacillati</taxon>
        <taxon>Actinomycetota</taxon>
        <taxon>Actinomycetes</taxon>
        <taxon>Streptosporangiales</taxon>
        <taxon>Streptosporangiaceae</taxon>
        <taxon>Nonomuraea</taxon>
    </lineage>
</organism>
<dbReference type="GO" id="GO:0000428">
    <property type="term" value="C:DNA-directed RNA polymerase complex"/>
    <property type="evidence" value="ECO:0007669"/>
    <property type="project" value="UniProtKB-KW"/>
</dbReference>
<feature type="region of interest" description="Disordered" evidence="1">
    <location>
        <begin position="386"/>
        <end position="497"/>
    </location>
</feature>
<dbReference type="AlphaFoldDB" id="A0A9X2G5M0"/>
<name>A0A9X2G5M0_9ACTN</name>
<feature type="compositionally biased region" description="Low complexity" evidence="1">
    <location>
        <begin position="468"/>
        <end position="497"/>
    </location>
</feature>
<feature type="compositionally biased region" description="Basic residues" evidence="1">
    <location>
        <begin position="1"/>
        <end position="11"/>
    </location>
</feature>
<dbReference type="Proteomes" id="UP001139648">
    <property type="component" value="Unassembled WGS sequence"/>
</dbReference>
<dbReference type="RefSeq" id="WP_253739419.1">
    <property type="nucleotide sequence ID" value="NZ_BAABKA010000109.1"/>
</dbReference>
<feature type="compositionally biased region" description="Low complexity" evidence="1">
    <location>
        <begin position="13"/>
        <end position="22"/>
    </location>
</feature>
<evidence type="ECO:0000256" key="1">
    <source>
        <dbReference type="SAM" id="MobiDB-lite"/>
    </source>
</evidence>
<gene>
    <name evidence="2" type="ORF">HD597_000062</name>
</gene>
<feature type="compositionally biased region" description="Basic and acidic residues" evidence="1">
    <location>
        <begin position="450"/>
        <end position="466"/>
    </location>
</feature>
<sequence>MRREPRHRKARQPAAATPEELPAMEPEELCDIYGAVLFDYCRTSLPPAEAERAARGALVSGHHHADRLHEPQHQRAWLYALARAHRTRRRTNSSAGTGGPDGWTRPGSTCDPLLLTTLATLEEAHQEVLDLALRHGLTAVEIALIFDAGAVEVENLIRAASDHLERLVAAMDAARTSDGCPAPVQLAAAPAPPGSAPLARHVSACARCLAAPRTATAAGLLAQVPIAAASATLATRLTSAQPLPAEGGWRPDGFPEQTPTLTPALAAIRSTRPPTAPGGAAPSPPSTGRAGEFRAWEQRNRNASDHEEFWEPRHDEANPEARLSLRPLWPVLRVGGLIAATVTAILTAGAVWSELQPRPHASDMAPAAAPATTLPATLSATTLPPDLLLLDEPPAGQPTLQPSTTAPTTTTTRAPATTRPSSRPATPAAPAPTPTRTAAPANAGSGDRPTGNRERPRTGHRPDRPTATRRPASAAAAQTLPKPLPPTASLSPSSLSLGSGRSGSFALLCSTGTCSITSASGTNGIAVSATRISVSAPASRPGCTTVTESGTATIVWSGTTTGDGRTTDGTTTASGTLTLTISWTVKADKGDWIPTGSVTHGGDRQGHWSNCRNG</sequence>
<accession>A0A9X2G5M0</accession>
<protein>
    <submittedName>
        <fullName evidence="2">DNA-directed RNA polymerase specialized sigma24 family protein</fullName>
    </submittedName>
</protein>
<reference evidence="2" key="1">
    <citation type="submission" date="2022-06" db="EMBL/GenBank/DDBJ databases">
        <title>Sequencing the genomes of 1000 actinobacteria strains.</title>
        <authorList>
            <person name="Klenk H.-P."/>
        </authorList>
    </citation>
    <scope>NUCLEOTIDE SEQUENCE</scope>
    <source>
        <strain evidence="2">DSM 46694</strain>
    </source>
</reference>
<keyword evidence="2" id="KW-0804">Transcription</keyword>